<keyword evidence="2" id="KW-1185">Reference proteome</keyword>
<reference evidence="1" key="1">
    <citation type="submission" date="2025-08" db="UniProtKB">
        <authorList>
            <consortium name="Ensembl"/>
        </authorList>
    </citation>
    <scope>IDENTIFICATION</scope>
</reference>
<dbReference type="Ensembl" id="ENSSMRT00000031255.1">
    <property type="protein sequence ID" value="ENSSMRP00000026755.1"/>
    <property type="gene ID" value="ENSSMRG00000020644.1"/>
</dbReference>
<evidence type="ECO:0000313" key="2">
    <source>
        <dbReference type="Proteomes" id="UP000694421"/>
    </source>
</evidence>
<sequence>MINNFIFQNALRHINNLNFHGQSKGNPTPMLPCLHSFRFLCTLSLRLSLCIYCRLHYTDTSFSGGNFSTVSKLLFKTLSSVPTLTLTLAATLGKQLSIPVDRWLPSDLRPTLLSAAFWPLPDITASSDTTQLLNLTSALLPVSISTKAYPFQKQKECCHGSSLQVSGCCHGNWEAYAVPFFLETQTGVVILLVLGEHASSKQGELKKVLLLPSLISLTAFYVRCFVSYPFFIAGTCFACSSSEPRKPSKS</sequence>
<accession>A0A8D0KMX4</accession>
<dbReference type="Proteomes" id="UP000694421">
    <property type="component" value="Unplaced"/>
</dbReference>
<organism evidence="1 2">
    <name type="scientific">Salvator merianae</name>
    <name type="common">Argentine black and white tegu</name>
    <name type="synonym">Tupinambis merianae</name>
    <dbReference type="NCBI Taxonomy" id="96440"/>
    <lineage>
        <taxon>Eukaryota</taxon>
        <taxon>Metazoa</taxon>
        <taxon>Chordata</taxon>
        <taxon>Craniata</taxon>
        <taxon>Vertebrata</taxon>
        <taxon>Euteleostomi</taxon>
        <taxon>Lepidosauria</taxon>
        <taxon>Squamata</taxon>
        <taxon>Bifurcata</taxon>
        <taxon>Unidentata</taxon>
        <taxon>Episquamata</taxon>
        <taxon>Laterata</taxon>
        <taxon>Teiioidea</taxon>
        <taxon>Teiidae</taxon>
        <taxon>Salvator</taxon>
    </lineage>
</organism>
<reference evidence="1" key="2">
    <citation type="submission" date="2025-09" db="UniProtKB">
        <authorList>
            <consortium name="Ensembl"/>
        </authorList>
    </citation>
    <scope>IDENTIFICATION</scope>
</reference>
<name>A0A8D0KMX4_SALMN</name>
<dbReference type="AlphaFoldDB" id="A0A8D0KMX4"/>
<evidence type="ECO:0000313" key="1">
    <source>
        <dbReference type="Ensembl" id="ENSSMRP00000026755.1"/>
    </source>
</evidence>
<proteinExistence type="predicted"/>
<protein>
    <submittedName>
        <fullName evidence="1">Uncharacterized protein</fullName>
    </submittedName>
</protein>